<accession>A0ABY5PA50</accession>
<dbReference type="RefSeq" id="WP_313794755.1">
    <property type="nucleotide sequence ID" value="NZ_CP102453.1"/>
</dbReference>
<reference evidence="1 2" key="1">
    <citation type="submission" date="2022-08" db="EMBL/GenBank/DDBJ databases">
        <title>Aerococcaceae sp. nov isolated from spoiled eye mask.</title>
        <authorList>
            <person name="Zhou G."/>
            <person name="Xie X.-B."/>
            <person name="Shi Q.-S."/>
            <person name="Wang Y.-S."/>
            <person name="Wen X."/>
            <person name="Peng H."/>
            <person name="Yang X.-J."/>
            <person name="Tao H.-B."/>
            <person name="Huang X.-M."/>
        </authorList>
    </citation>
    <scope>NUCLEOTIDE SEQUENCE [LARGE SCALE GENOMIC DNA]</scope>
    <source>
        <strain evidence="2">DM20194951</strain>
    </source>
</reference>
<proteinExistence type="predicted"/>
<evidence type="ECO:0000313" key="1">
    <source>
        <dbReference type="EMBL" id="UUX35265.1"/>
    </source>
</evidence>
<name>A0ABY5PA50_9LACT</name>
<sequence length="65" mass="7562">MEKKRNAGRRFSGKSGKWICRTSLGNEIRQVKWEASYRQIMIDHLWNGRNPQKLLGKCLIGSLLC</sequence>
<keyword evidence="2" id="KW-1185">Reference proteome</keyword>
<protein>
    <submittedName>
        <fullName evidence="1">Uncharacterized protein</fullName>
    </submittedName>
</protein>
<organism evidence="1 2">
    <name type="scientific">Fundicoccus culcitae</name>
    <dbReference type="NCBI Taxonomy" id="2969821"/>
    <lineage>
        <taxon>Bacteria</taxon>
        <taxon>Bacillati</taxon>
        <taxon>Bacillota</taxon>
        <taxon>Bacilli</taxon>
        <taxon>Lactobacillales</taxon>
        <taxon>Aerococcaceae</taxon>
        <taxon>Fundicoccus</taxon>
    </lineage>
</organism>
<evidence type="ECO:0000313" key="2">
    <source>
        <dbReference type="Proteomes" id="UP001315967"/>
    </source>
</evidence>
<dbReference type="EMBL" id="CP102453">
    <property type="protein sequence ID" value="UUX35265.1"/>
    <property type="molecule type" value="Genomic_DNA"/>
</dbReference>
<dbReference type="Proteomes" id="UP001315967">
    <property type="component" value="Chromosome"/>
</dbReference>
<gene>
    <name evidence="1" type="ORF">NRE15_06370</name>
</gene>